<dbReference type="EnsemblProtists" id="EKX33508">
    <property type="protein sequence ID" value="EKX33508"/>
    <property type="gene ID" value="GUITHDRAFT_147868"/>
</dbReference>
<reference evidence="4" key="3">
    <citation type="submission" date="2015-06" db="UniProtKB">
        <authorList>
            <consortium name="EnsemblProtists"/>
        </authorList>
    </citation>
    <scope>IDENTIFICATION</scope>
</reference>
<proteinExistence type="predicted"/>
<evidence type="ECO:0000313" key="3">
    <source>
        <dbReference type="EMBL" id="EKX33508.1"/>
    </source>
</evidence>
<dbReference type="GeneID" id="17290243"/>
<sequence>MGKGIAELMEAIEELEQEKRRDEIKAQNELEEERRKFFQQKRLLLLNLQDAHDKRIIALKSFIAATAHSMLTHVNSLDLSQQAFSSSGLLSADYPVTPPSSSPLLDVPPPPPPLPPADHQQDSLFKTAVNGGPNTPSPRSSSNERRTSLEDELFLSLSRSNGADLKAPPEAERGELSLSSPPPSRSELHAFFHQLGGRQGQLGGSPTPRSEGAEGAAAAGREEMLFIS</sequence>
<accession>L1IBA3</accession>
<reference evidence="5" key="2">
    <citation type="submission" date="2012-11" db="EMBL/GenBank/DDBJ databases">
        <authorList>
            <person name="Kuo A."/>
            <person name="Curtis B.A."/>
            <person name="Tanifuji G."/>
            <person name="Burki F."/>
            <person name="Gruber A."/>
            <person name="Irimia M."/>
            <person name="Maruyama S."/>
            <person name="Arias M.C."/>
            <person name="Ball S.G."/>
            <person name="Gile G.H."/>
            <person name="Hirakawa Y."/>
            <person name="Hopkins J.F."/>
            <person name="Rensing S.A."/>
            <person name="Schmutz J."/>
            <person name="Symeonidi A."/>
            <person name="Elias M."/>
            <person name="Eveleigh R.J."/>
            <person name="Herman E.K."/>
            <person name="Klute M.J."/>
            <person name="Nakayama T."/>
            <person name="Obornik M."/>
            <person name="Reyes-Prieto A."/>
            <person name="Armbrust E.V."/>
            <person name="Aves S.J."/>
            <person name="Beiko R.G."/>
            <person name="Coutinho P."/>
            <person name="Dacks J.B."/>
            <person name="Durnford D.G."/>
            <person name="Fast N.M."/>
            <person name="Green B.R."/>
            <person name="Grisdale C."/>
            <person name="Hempe F."/>
            <person name="Henrissat B."/>
            <person name="Hoppner M.P."/>
            <person name="Ishida K.-I."/>
            <person name="Kim E."/>
            <person name="Koreny L."/>
            <person name="Kroth P.G."/>
            <person name="Liu Y."/>
            <person name="Malik S.-B."/>
            <person name="Maier U.G."/>
            <person name="McRose D."/>
            <person name="Mock T."/>
            <person name="Neilson J.A."/>
            <person name="Onodera N.T."/>
            <person name="Poole A.M."/>
            <person name="Pritham E.J."/>
            <person name="Richards T.A."/>
            <person name="Rocap G."/>
            <person name="Roy S.W."/>
            <person name="Sarai C."/>
            <person name="Schaack S."/>
            <person name="Shirato S."/>
            <person name="Slamovits C.H."/>
            <person name="Spencer D.F."/>
            <person name="Suzuki S."/>
            <person name="Worden A.Z."/>
            <person name="Zauner S."/>
            <person name="Barry K."/>
            <person name="Bell C."/>
            <person name="Bharti A.K."/>
            <person name="Crow J.A."/>
            <person name="Grimwood J."/>
            <person name="Kramer R."/>
            <person name="Lindquist E."/>
            <person name="Lucas S."/>
            <person name="Salamov A."/>
            <person name="McFadden G.I."/>
            <person name="Lane C.E."/>
            <person name="Keeling P.J."/>
            <person name="Gray M.W."/>
            <person name="Grigoriev I.V."/>
            <person name="Archibald J.M."/>
        </authorList>
    </citation>
    <scope>NUCLEOTIDE SEQUENCE</scope>
    <source>
        <strain evidence="5">CCMP2712</strain>
    </source>
</reference>
<dbReference type="RefSeq" id="XP_005820488.1">
    <property type="nucleotide sequence ID" value="XM_005820431.1"/>
</dbReference>
<protein>
    <submittedName>
        <fullName evidence="3 4">Uncharacterized protein</fullName>
    </submittedName>
</protein>
<evidence type="ECO:0000313" key="5">
    <source>
        <dbReference type="Proteomes" id="UP000011087"/>
    </source>
</evidence>
<dbReference type="EMBL" id="JH993139">
    <property type="protein sequence ID" value="EKX33508.1"/>
    <property type="molecule type" value="Genomic_DNA"/>
</dbReference>
<organism evidence="3">
    <name type="scientific">Guillardia theta (strain CCMP2712)</name>
    <name type="common">Cryptophyte</name>
    <dbReference type="NCBI Taxonomy" id="905079"/>
    <lineage>
        <taxon>Eukaryota</taxon>
        <taxon>Cryptophyceae</taxon>
        <taxon>Pyrenomonadales</taxon>
        <taxon>Geminigeraceae</taxon>
        <taxon>Guillardia</taxon>
    </lineage>
</organism>
<dbReference type="PaxDb" id="55529-EKX33508"/>
<evidence type="ECO:0000256" key="2">
    <source>
        <dbReference type="SAM" id="MobiDB-lite"/>
    </source>
</evidence>
<dbReference type="Proteomes" id="UP000011087">
    <property type="component" value="Unassembled WGS sequence"/>
</dbReference>
<feature type="compositionally biased region" description="Polar residues" evidence="2">
    <location>
        <begin position="132"/>
        <end position="141"/>
    </location>
</feature>
<feature type="compositionally biased region" description="Pro residues" evidence="2">
    <location>
        <begin position="96"/>
        <end position="116"/>
    </location>
</feature>
<dbReference type="HOGENOM" id="CLU_1216733_0_0_1"/>
<name>L1IBA3_GUITC</name>
<feature type="coiled-coil region" evidence="1">
    <location>
        <begin position="5"/>
        <end position="41"/>
    </location>
</feature>
<dbReference type="KEGG" id="gtt:GUITHDRAFT_147868"/>
<dbReference type="AlphaFoldDB" id="L1IBA3"/>
<gene>
    <name evidence="3" type="ORF">GUITHDRAFT_147868</name>
</gene>
<reference evidence="3 5" key="1">
    <citation type="journal article" date="2012" name="Nature">
        <title>Algal genomes reveal evolutionary mosaicism and the fate of nucleomorphs.</title>
        <authorList>
            <consortium name="DOE Joint Genome Institute"/>
            <person name="Curtis B.A."/>
            <person name="Tanifuji G."/>
            <person name="Burki F."/>
            <person name="Gruber A."/>
            <person name="Irimia M."/>
            <person name="Maruyama S."/>
            <person name="Arias M.C."/>
            <person name="Ball S.G."/>
            <person name="Gile G.H."/>
            <person name="Hirakawa Y."/>
            <person name="Hopkins J.F."/>
            <person name="Kuo A."/>
            <person name="Rensing S.A."/>
            <person name="Schmutz J."/>
            <person name="Symeonidi A."/>
            <person name="Elias M."/>
            <person name="Eveleigh R.J."/>
            <person name="Herman E.K."/>
            <person name="Klute M.J."/>
            <person name="Nakayama T."/>
            <person name="Obornik M."/>
            <person name="Reyes-Prieto A."/>
            <person name="Armbrust E.V."/>
            <person name="Aves S.J."/>
            <person name="Beiko R.G."/>
            <person name="Coutinho P."/>
            <person name="Dacks J.B."/>
            <person name="Durnford D.G."/>
            <person name="Fast N.M."/>
            <person name="Green B.R."/>
            <person name="Grisdale C.J."/>
            <person name="Hempel F."/>
            <person name="Henrissat B."/>
            <person name="Hoppner M.P."/>
            <person name="Ishida K."/>
            <person name="Kim E."/>
            <person name="Koreny L."/>
            <person name="Kroth P.G."/>
            <person name="Liu Y."/>
            <person name="Malik S.B."/>
            <person name="Maier U.G."/>
            <person name="McRose D."/>
            <person name="Mock T."/>
            <person name="Neilson J.A."/>
            <person name="Onodera N.T."/>
            <person name="Poole A.M."/>
            <person name="Pritham E.J."/>
            <person name="Richards T.A."/>
            <person name="Rocap G."/>
            <person name="Roy S.W."/>
            <person name="Sarai C."/>
            <person name="Schaack S."/>
            <person name="Shirato S."/>
            <person name="Slamovits C.H."/>
            <person name="Spencer D.F."/>
            <person name="Suzuki S."/>
            <person name="Worden A.Z."/>
            <person name="Zauner S."/>
            <person name="Barry K."/>
            <person name="Bell C."/>
            <person name="Bharti A.K."/>
            <person name="Crow J.A."/>
            <person name="Grimwood J."/>
            <person name="Kramer R."/>
            <person name="Lindquist E."/>
            <person name="Lucas S."/>
            <person name="Salamov A."/>
            <person name="McFadden G.I."/>
            <person name="Lane C.E."/>
            <person name="Keeling P.J."/>
            <person name="Gray M.W."/>
            <person name="Grigoriev I.V."/>
            <person name="Archibald J.M."/>
        </authorList>
    </citation>
    <scope>NUCLEOTIDE SEQUENCE</scope>
    <source>
        <strain evidence="3 5">CCMP2712</strain>
    </source>
</reference>
<keyword evidence="5" id="KW-1185">Reference proteome</keyword>
<evidence type="ECO:0000313" key="4">
    <source>
        <dbReference type="EnsemblProtists" id="EKX33508"/>
    </source>
</evidence>
<evidence type="ECO:0000256" key="1">
    <source>
        <dbReference type="SAM" id="Coils"/>
    </source>
</evidence>
<feature type="region of interest" description="Disordered" evidence="2">
    <location>
        <begin position="95"/>
        <end position="228"/>
    </location>
</feature>
<keyword evidence="1" id="KW-0175">Coiled coil</keyword>